<dbReference type="AlphaFoldDB" id="V4AGW7"/>
<dbReference type="KEGG" id="lgi:LOTGIDRAFT_216750"/>
<comment type="pathway">
    <text evidence="3">Protein modification; protein ubiquitination.</text>
</comment>
<accession>V4AGW7</accession>
<dbReference type="PROSITE" id="PS50082">
    <property type="entry name" value="WD_REPEATS_2"/>
    <property type="match status" value="1"/>
</dbReference>
<dbReference type="InterPro" id="IPR056151">
    <property type="entry name" value="Beta-prop_DCAF12"/>
</dbReference>
<dbReference type="SMART" id="SM00320">
    <property type="entry name" value="WD40"/>
    <property type="match status" value="4"/>
</dbReference>
<dbReference type="HOGENOM" id="CLU_020124_1_0_1"/>
<dbReference type="RefSeq" id="XP_009056796.1">
    <property type="nucleotide sequence ID" value="XM_009058548.1"/>
</dbReference>
<dbReference type="GeneID" id="20246657"/>
<dbReference type="InterPro" id="IPR015943">
    <property type="entry name" value="WD40/YVTN_repeat-like_dom_sf"/>
</dbReference>
<keyword evidence="7" id="KW-0833">Ubl conjugation pathway</keyword>
<comment type="subcellular location">
    <subcellularLocation>
        <location evidence="2">Cytoplasm</location>
    </subcellularLocation>
    <subcellularLocation>
        <location evidence="1">Nucleus</location>
    </subcellularLocation>
</comment>
<protein>
    <recommendedName>
        <fullName evidence="11">DDB1- and CUL4-associated factor 12 beta-propeller domain-containing protein</fullName>
    </recommendedName>
</protein>
<evidence type="ECO:0000256" key="7">
    <source>
        <dbReference type="ARBA" id="ARBA00022786"/>
    </source>
</evidence>
<evidence type="ECO:0000313" key="13">
    <source>
        <dbReference type="Proteomes" id="UP000030746"/>
    </source>
</evidence>
<keyword evidence="4" id="KW-0963">Cytoplasm</keyword>
<feature type="repeat" description="WD" evidence="10">
    <location>
        <begin position="160"/>
        <end position="194"/>
    </location>
</feature>
<dbReference type="EMBL" id="KB202050">
    <property type="protein sequence ID" value="ESO92656.1"/>
    <property type="molecule type" value="Genomic_DNA"/>
</dbReference>
<dbReference type="PANTHER" id="PTHR19860:SF16">
    <property type="entry name" value="DDB1- AND CUL4-ASSOCIATED FACTOR 12"/>
    <property type="match status" value="1"/>
</dbReference>
<dbReference type="Pfam" id="PF23760">
    <property type="entry name" value="Beta-prop_DCAF12"/>
    <property type="match status" value="1"/>
</dbReference>
<dbReference type="OMA" id="GGEQYGW"/>
<dbReference type="STRING" id="225164.V4AGW7"/>
<evidence type="ECO:0000256" key="8">
    <source>
        <dbReference type="ARBA" id="ARBA00023242"/>
    </source>
</evidence>
<dbReference type="Gene3D" id="2.130.10.10">
    <property type="entry name" value="YVTN repeat-like/Quinoprotein amine dehydrogenase"/>
    <property type="match status" value="2"/>
</dbReference>
<evidence type="ECO:0000313" key="12">
    <source>
        <dbReference type="EMBL" id="ESO92656.1"/>
    </source>
</evidence>
<dbReference type="GO" id="GO:0005737">
    <property type="term" value="C:cytoplasm"/>
    <property type="evidence" value="ECO:0007669"/>
    <property type="project" value="UniProtKB-SubCell"/>
</dbReference>
<evidence type="ECO:0000256" key="3">
    <source>
        <dbReference type="ARBA" id="ARBA00004906"/>
    </source>
</evidence>
<dbReference type="InterPro" id="IPR001680">
    <property type="entry name" value="WD40_rpt"/>
</dbReference>
<proteinExistence type="inferred from homology"/>
<dbReference type="GO" id="GO:0005634">
    <property type="term" value="C:nucleus"/>
    <property type="evidence" value="ECO:0007669"/>
    <property type="project" value="UniProtKB-SubCell"/>
</dbReference>
<gene>
    <name evidence="12" type="ORF">LOTGIDRAFT_216750</name>
</gene>
<keyword evidence="8" id="KW-0539">Nucleus</keyword>
<dbReference type="CTD" id="20246657"/>
<dbReference type="Proteomes" id="UP000030746">
    <property type="component" value="Unassembled WGS sequence"/>
</dbReference>
<organism evidence="12 13">
    <name type="scientific">Lottia gigantea</name>
    <name type="common">Giant owl limpet</name>
    <dbReference type="NCBI Taxonomy" id="225164"/>
    <lineage>
        <taxon>Eukaryota</taxon>
        <taxon>Metazoa</taxon>
        <taxon>Spiralia</taxon>
        <taxon>Lophotrochozoa</taxon>
        <taxon>Mollusca</taxon>
        <taxon>Gastropoda</taxon>
        <taxon>Patellogastropoda</taxon>
        <taxon>Lottioidea</taxon>
        <taxon>Lottiidae</taxon>
        <taxon>Lottia</taxon>
    </lineage>
</organism>
<evidence type="ECO:0000256" key="2">
    <source>
        <dbReference type="ARBA" id="ARBA00004496"/>
    </source>
</evidence>
<sequence>MKRGQGKKSHCQSELLDTSYQGISTEAFKYIQKRQYGNTVPNPHKLLSEYTSQQIPRIVQEKEYELGKINKIFASQWLNDRQVVFGTKCNQLIALDLLNSQMTHIPTLRSSEESIPADCPCGIHAVAVNPSHTLLATGASHTNDIAVYSLPTFDPVCVGERAHTDWIFDLVWVDDEFLVSGSRDSQIGLWKIDNNGSDKPVKLSSLYLPDYDVNYPLEKCVVPKAQKVRALSYHVNRKELGILSLNALIHLWDVETFQSKSTRKLVHYKECVCMSVSEEKQLYAVGSQSHVTLVDPRVKNLTAFPSKHRDRGIRSVGFNKDIISIGTGIGYMLFYDLRANKYLELGCQHSFSLNIGKGWLRIDDNFRDFFIEQEYPNAIYTHSYDESGTRLFAAGGPLPAGLWGNYAGMWY</sequence>
<dbReference type="OrthoDB" id="9610195at2759"/>
<evidence type="ECO:0000256" key="10">
    <source>
        <dbReference type="PROSITE-ProRule" id="PRU00221"/>
    </source>
</evidence>
<keyword evidence="13" id="KW-1185">Reference proteome</keyword>
<dbReference type="GO" id="GO:0080008">
    <property type="term" value="C:Cul4-RING E3 ubiquitin ligase complex"/>
    <property type="evidence" value="ECO:0007669"/>
    <property type="project" value="TreeGrafter"/>
</dbReference>
<dbReference type="PANTHER" id="PTHR19860">
    <property type="entry name" value="DDB1- AND CUL4-ASSOCIATED FACTOR 12-RELATED"/>
    <property type="match status" value="1"/>
</dbReference>
<keyword evidence="6" id="KW-0677">Repeat</keyword>
<comment type="similarity">
    <text evidence="9">Belongs to the WD repeat DCAF12 family.</text>
</comment>
<evidence type="ECO:0000256" key="6">
    <source>
        <dbReference type="ARBA" id="ARBA00022737"/>
    </source>
</evidence>
<dbReference type="InterPro" id="IPR036322">
    <property type="entry name" value="WD40_repeat_dom_sf"/>
</dbReference>
<evidence type="ECO:0000256" key="5">
    <source>
        <dbReference type="ARBA" id="ARBA00022574"/>
    </source>
</evidence>
<evidence type="ECO:0000259" key="11">
    <source>
        <dbReference type="Pfam" id="PF23760"/>
    </source>
</evidence>
<dbReference type="SUPFAM" id="SSF50978">
    <property type="entry name" value="WD40 repeat-like"/>
    <property type="match status" value="1"/>
</dbReference>
<evidence type="ECO:0000256" key="4">
    <source>
        <dbReference type="ARBA" id="ARBA00022490"/>
    </source>
</evidence>
<evidence type="ECO:0000256" key="9">
    <source>
        <dbReference type="ARBA" id="ARBA00038022"/>
    </source>
</evidence>
<keyword evidence="5 10" id="KW-0853">WD repeat</keyword>
<dbReference type="InterPro" id="IPR051191">
    <property type="entry name" value="DCAF12"/>
</dbReference>
<name>V4AGW7_LOTGI</name>
<reference evidence="12 13" key="1">
    <citation type="journal article" date="2013" name="Nature">
        <title>Insights into bilaterian evolution from three spiralian genomes.</title>
        <authorList>
            <person name="Simakov O."/>
            <person name="Marletaz F."/>
            <person name="Cho S.J."/>
            <person name="Edsinger-Gonzales E."/>
            <person name="Havlak P."/>
            <person name="Hellsten U."/>
            <person name="Kuo D.H."/>
            <person name="Larsson T."/>
            <person name="Lv J."/>
            <person name="Arendt D."/>
            <person name="Savage R."/>
            <person name="Osoegawa K."/>
            <person name="de Jong P."/>
            <person name="Grimwood J."/>
            <person name="Chapman J.A."/>
            <person name="Shapiro H."/>
            <person name="Aerts A."/>
            <person name="Otillar R.P."/>
            <person name="Terry A.Y."/>
            <person name="Boore J.L."/>
            <person name="Grigoriev I.V."/>
            <person name="Lindberg D.R."/>
            <person name="Seaver E.C."/>
            <person name="Weisblat D.A."/>
            <person name="Putnam N.H."/>
            <person name="Rokhsar D.S."/>
        </authorList>
    </citation>
    <scope>NUCLEOTIDE SEQUENCE [LARGE SCALE GENOMIC DNA]</scope>
</reference>
<feature type="domain" description="DDB1- and CUL4-associated factor 12 beta-propeller" evidence="11">
    <location>
        <begin position="55"/>
        <end position="410"/>
    </location>
</feature>
<evidence type="ECO:0000256" key="1">
    <source>
        <dbReference type="ARBA" id="ARBA00004123"/>
    </source>
</evidence>